<keyword evidence="6" id="KW-1015">Disulfide bond</keyword>
<evidence type="ECO:0000256" key="11">
    <source>
        <dbReference type="RuleBase" id="RU003691"/>
    </source>
</evidence>
<name>A0A059XVP0_9BACT</name>
<evidence type="ECO:0000256" key="5">
    <source>
        <dbReference type="ARBA" id="ARBA00023002"/>
    </source>
</evidence>
<evidence type="ECO:0000259" key="12">
    <source>
        <dbReference type="Pfam" id="PF02852"/>
    </source>
</evidence>
<dbReference type="AlphaFoldDB" id="A0A059XVP0"/>
<feature type="domain" description="Pyridine nucleotide-disulphide oxidoreductase dimerisation" evidence="12">
    <location>
        <begin position="337"/>
        <end position="444"/>
    </location>
</feature>
<dbReference type="Gene3D" id="3.30.390.30">
    <property type="match status" value="1"/>
</dbReference>
<comment type="cofactor">
    <cofactor evidence="9">
        <name>FAD</name>
        <dbReference type="ChEBI" id="CHEBI:57692"/>
    </cofactor>
    <text evidence="9">Binds 1 FAD per subunit.</text>
</comment>
<dbReference type="InterPro" id="IPR004099">
    <property type="entry name" value="Pyr_nucl-diS_OxRdtase_dimer"/>
</dbReference>
<dbReference type="PANTHER" id="PTHR43014:SF4">
    <property type="entry name" value="PYRIDINE NUCLEOTIDE-DISULFIDE OXIDOREDUCTASE RCLA-RELATED"/>
    <property type="match status" value="1"/>
</dbReference>
<evidence type="ECO:0000256" key="9">
    <source>
        <dbReference type="PIRSR" id="PIRSR000350-3"/>
    </source>
</evidence>
<evidence type="ECO:0000256" key="4">
    <source>
        <dbReference type="ARBA" id="ARBA00022857"/>
    </source>
</evidence>
<dbReference type="PRINTS" id="PR00368">
    <property type="entry name" value="FADPNR"/>
</dbReference>
<dbReference type="eggNOG" id="COG1249">
    <property type="taxonomic scope" value="Bacteria"/>
</dbReference>
<dbReference type="Proteomes" id="UP000027088">
    <property type="component" value="Chromosome"/>
</dbReference>
<dbReference type="PROSITE" id="PS00076">
    <property type="entry name" value="PYRIDINE_REDOX_1"/>
    <property type="match status" value="1"/>
</dbReference>
<dbReference type="InterPro" id="IPR016156">
    <property type="entry name" value="FAD/NAD-linked_Rdtase_dimer_sf"/>
</dbReference>
<dbReference type="NCBIfam" id="NF004945">
    <property type="entry name" value="PRK06292.2-3"/>
    <property type="match status" value="1"/>
</dbReference>
<dbReference type="Gene3D" id="3.50.50.60">
    <property type="entry name" value="FAD/NAD(P)-binding domain"/>
    <property type="match status" value="2"/>
</dbReference>
<dbReference type="Pfam" id="PF02852">
    <property type="entry name" value="Pyr_redox_dim"/>
    <property type="match status" value="1"/>
</dbReference>
<feature type="binding site" evidence="9">
    <location>
        <position position="302"/>
    </location>
    <ligand>
        <name>FAD</name>
        <dbReference type="ChEBI" id="CHEBI:57692"/>
    </ligand>
</feature>
<dbReference type="GO" id="GO:0050660">
    <property type="term" value="F:flavin adenine dinucleotide binding"/>
    <property type="evidence" value="ECO:0007669"/>
    <property type="project" value="TreeGrafter"/>
</dbReference>
<dbReference type="PIRSF" id="PIRSF000350">
    <property type="entry name" value="Mercury_reductase_MerA"/>
    <property type="match status" value="1"/>
</dbReference>
<dbReference type="SUPFAM" id="SSF55424">
    <property type="entry name" value="FAD/NAD-linked reductases, dimerisation (C-terminal) domain"/>
    <property type="match status" value="1"/>
</dbReference>
<protein>
    <submittedName>
        <fullName evidence="14">Dihydrolipoamide dehydrogenase</fullName>
    </submittedName>
</protein>
<dbReference type="PANTHER" id="PTHR43014">
    <property type="entry name" value="MERCURIC REDUCTASE"/>
    <property type="match status" value="1"/>
</dbReference>
<dbReference type="SUPFAM" id="SSF51905">
    <property type="entry name" value="FAD/NAD(P)-binding domain"/>
    <property type="match status" value="1"/>
</dbReference>
<evidence type="ECO:0000256" key="3">
    <source>
        <dbReference type="ARBA" id="ARBA00022827"/>
    </source>
</evidence>
<evidence type="ECO:0000313" key="14">
    <source>
        <dbReference type="EMBL" id="AIA29396.1"/>
    </source>
</evidence>
<dbReference type="PRINTS" id="PR00411">
    <property type="entry name" value="PNDRDTASEI"/>
</dbReference>
<sequence>MEHFDVVIVGGGPGGYPLAILLSKKGKKVALIERKNLGGTCVNEGCIPSKTLIKSAKVFETVLSADKFGIKTSNPVLDFEKVQLRRKNNKIVINNKIKQQLLDAGVSIFEEEASVINEHTISLLSTNITFDKLVIATGSRARLLDIPGFSESLKSKDLIIASDILELDSLPKTLNIIGAGPIALEMAYLYSTFGTKVNIIDSGTFMHKYDSDLALSVKNYIMQRGIKIYENTQILSMDGKKLRVKTNELDEELIADKTLLAVGRQANVESFKKLKLELGSNGFVKVDDRMRTSIENVYALGDVTGIMMLSSVAYRSSDIVAREILGLKSNPINSNHIAWSVYLNPEFSGVGLTEQQIEAEGIDYVKVIMPANSLPRSLADGADNQYTFVKILVEKSTHKILGAFMFAEGAHLLINQISFAMQNNITMDKLQDVTFTHPTIAESLYYIWKMNAF</sequence>
<dbReference type="KEGG" id="mcr:MCFN_01240"/>
<evidence type="ECO:0000256" key="2">
    <source>
        <dbReference type="ARBA" id="ARBA00022630"/>
    </source>
</evidence>
<accession>A0A059XVP0</accession>
<feature type="domain" description="FAD/NAD(P)-binding" evidence="13">
    <location>
        <begin position="4"/>
        <end position="315"/>
    </location>
</feature>
<keyword evidence="7 11" id="KW-0676">Redox-active center</keyword>
<reference evidence="14 15" key="1">
    <citation type="journal article" date="2014" name="Genome Announc.">
        <title>Complete Genome Sequence of the Bovine Mastitis Pathogen Mycoplasma californicum Strain ST-6T (ATCC 33461T).</title>
        <authorList>
            <person name="Calcutt M.J."/>
            <person name="Foecking M.F."/>
            <person name="Fox L.K."/>
        </authorList>
    </citation>
    <scope>NUCLEOTIDE SEQUENCE [LARGE SCALE GENOMIC DNA]</scope>
    <source>
        <strain evidence="14 15">ST-6</strain>
    </source>
</reference>
<dbReference type="InterPro" id="IPR012999">
    <property type="entry name" value="Pyr_OxRdtase_I_AS"/>
</dbReference>
<keyword evidence="9" id="KW-0520">NAD</keyword>
<keyword evidence="4" id="KW-0521">NADP</keyword>
<feature type="binding site" evidence="9">
    <location>
        <position position="50"/>
    </location>
    <ligand>
        <name>FAD</name>
        <dbReference type="ChEBI" id="CHEBI:57692"/>
    </ligand>
</feature>
<organism evidence="14 15">
    <name type="scientific">Mycoplasmopsis californica</name>
    <dbReference type="NCBI Taxonomy" id="2113"/>
    <lineage>
        <taxon>Bacteria</taxon>
        <taxon>Bacillati</taxon>
        <taxon>Mycoplasmatota</taxon>
        <taxon>Mycoplasmoidales</taxon>
        <taxon>Metamycoplasmataceae</taxon>
        <taxon>Mycoplasmopsis</taxon>
    </lineage>
</organism>
<feature type="binding site" evidence="9">
    <location>
        <begin position="137"/>
        <end position="139"/>
    </location>
    <ligand>
        <name>FAD</name>
        <dbReference type="ChEBI" id="CHEBI:57692"/>
    </ligand>
</feature>
<feature type="binding site" evidence="9">
    <location>
        <position position="263"/>
    </location>
    <ligand>
        <name>NAD(+)</name>
        <dbReference type="ChEBI" id="CHEBI:57540"/>
    </ligand>
</feature>
<evidence type="ECO:0000259" key="13">
    <source>
        <dbReference type="Pfam" id="PF07992"/>
    </source>
</evidence>
<dbReference type="GO" id="GO:0003955">
    <property type="term" value="F:NAD(P)H dehydrogenase (quinone) activity"/>
    <property type="evidence" value="ECO:0007669"/>
    <property type="project" value="TreeGrafter"/>
</dbReference>
<gene>
    <name evidence="14" type="ORF">MCFN_01240</name>
</gene>
<dbReference type="RefSeq" id="WP_038561394.1">
    <property type="nucleotide sequence ID" value="NZ_CP007521.1"/>
</dbReference>
<evidence type="ECO:0000256" key="8">
    <source>
        <dbReference type="PIRSR" id="PIRSR000350-2"/>
    </source>
</evidence>
<dbReference type="GO" id="GO:0016668">
    <property type="term" value="F:oxidoreductase activity, acting on a sulfur group of donors, NAD(P) as acceptor"/>
    <property type="evidence" value="ECO:0007669"/>
    <property type="project" value="InterPro"/>
</dbReference>
<keyword evidence="15" id="KW-1185">Reference proteome</keyword>
<dbReference type="InterPro" id="IPR001100">
    <property type="entry name" value="Pyr_nuc-diS_OxRdtase"/>
</dbReference>
<evidence type="ECO:0000256" key="10">
    <source>
        <dbReference type="PIRSR" id="PIRSR000350-4"/>
    </source>
</evidence>
<feature type="binding site" evidence="9">
    <location>
        <begin position="178"/>
        <end position="185"/>
    </location>
    <ligand>
        <name>NAD(+)</name>
        <dbReference type="ChEBI" id="CHEBI:57540"/>
    </ligand>
</feature>
<keyword evidence="2 11" id="KW-0285">Flavoprotein</keyword>
<dbReference type="EMBL" id="CP007521">
    <property type="protein sequence ID" value="AIA29396.1"/>
    <property type="molecule type" value="Genomic_DNA"/>
</dbReference>
<comment type="similarity">
    <text evidence="1 11">Belongs to the class-I pyridine nucleotide-disulfide oxidoreductase family.</text>
</comment>
<keyword evidence="3 9" id="KW-0274">FAD</keyword>
<dbReference type="InterPro" id="IPR036188">
    <property type="entry name" value="FAD/NAD-bd_sf"/>
</dbReference>
<feature type="active site" description="Proton acceptor" evidence="8">
    <location>
        <position position="437"/>
    </location>
</feature>
<dbReference type="InterPro" id="IPR023753">
    <property type="entry name" value="FAD/NAD-binding_dom"/>
</dbReference>
<evidence type="ECO:0000256" key="6">
    <source>
        <dbReference type="ARBA" id="ARBA00023157"/>
    </source>
</evidence>
<feature type="disulfide bond" description="Redox-active" evidence="10">
    <location>
        <begin position="41"/>
        <end position="46"/>
    </location>
</feature>
<dbReference type="Pfam" id="PF07992">
    <property type="entry name" value="Pyr_redox_2"/>
    <property type="match status" value="1"/>
</dbReference>
<evidence type="ECO:0000313" key="15">
    <source>
        <dbReference type="Proteomes" id="UP000027088"/>
    </source>
</evidence>
<keyword evidence="9" id="KW-0547">Nucleotide-binding</keyword>
<evidence type="ECO:0000256" key="7">
    <source>
        <dbReference type="ARBA" id="ARBA00023284"/>
    </source>
</evidence>
<keyword evidence="5 11" id="KW-0560">Oxidoreductase</keyword>
<evidence type="ECO:0000256" key="1">
    <source>
        <dbReference type="ARBA" id="ARBA00007532"/>
    </source>
</evidence>
<proteinExistence type="inferred from homology"/>